<name>A0A319EAG5_9EURO</name>
<keyword evidence="2" id="KW-1185">Reference proteome</keyword>
<dbReference type="AlphaFoldDB" id="A0A319EAG5"/>
<gene>
    <name evidence="1" type="ORF">BO71DRAFT_469332</name>
</gene>
<evidence type="ECO:0000313" key="1">
    <source>
        <dbReference type="EMBL" id="PYH88082.1"/>
    </source>
</evidence>
<protein>
    <submittedName>
        <fullName evidence="1">Uncharacterized protein</fullName>
    </submittedName>
</protein>
<dbReference type="VEuPathDB" id="FungiDB:BO71DRAFT_469332"/>
<dbReference type="Proteomes" id="UP000247810">
    <property type="component" value="Unassembled WGS sequence"/>
</dbReference>
<evidence type="ECO:0000313" key="2">
    <source>
        <dbReference type="Proteomes" id="UP000247810"/>
    </source>
</evidence>
<organism evidence="1 2">
    <name type="scientific">Aspergillus ellipticus CBS 707.79</name>
    <dbReference type="NCBI Taxonomy" id="1448320"/>
    <lineage>
        <taxon>Eukaryota</taxon>
        <taxon>Fungi</taxon>
        <taxon>Dikarya</taxon>
        <taxon>Ascomycota</taxon>
        <taxon>Pezizomycotina</taxon>
        <taxon>Eurotiomycetes</taxon>
        <taxon>Eurotiomycetidae</taxon>
        <taxon>Eurotiales</taxon>
        <taxon>Aspergillaceae</taxon>
        <taxon>Aspergillus</taxon>
        <taxon>Aspergillus subgen. Circumdati</taxon>
    </lineage>
</organism>
<sequence length="159" mass="16934">MQVPSSSPRKTTKFAQPEPLPDPILLLLRSRAGPATTSTTSTRLLRVAQRGPRLSGSQSTLEHLLEAHRVVHAHLAQEVVCHGQPELGHVCHVPQIAVEDFLVRPVLVGGFRIDCGRRRGWGCGRHGGSSCSSGLLSSVHMDVDVDVDVIGDGVSIGSA</sequence>
<dbReference type="EMBL" id="KZ826128">
    <property type="protein sequence ID" value="PYH88082.1"/>
    <property type="molecule type" value="Genomic_DNA"/>
</dbReference>
<reference evidence="1 2" key="1">
    <citation type="submission" date="2018-02" db="EMBL/GenBank/DDBJ databases">
        <title>The genomes of Aspergillus section Nigri reveals drivers in fungal speciation.</title>
        <authorList>
            <consortium name="DOE Joint Genome Institute"/>
            <person name="Vesth T.C."/>
            <person name="Nybo J."/>
            <person name="Theobald S."/>
            <person name="Brandl J."/>
            <person name="Frisvad J.C."/>
            <person name="Nielsen K.F."/>
            <person name="Lyhne E.K."/>
            <person name="Kogle M.E."/>
            <person name="Kuo A."/>
            <person name="Riley R."/>
            <person name="Clum A."/>
            <person name="Nolan M."/>
            <person name="Lipzen A."/>
            <person name="Salamov A."/>
            <person name="Henrissat B."/>
            <person name="Wiebenga A."/>
            <person name="De vries R.P."/>
            <person name="Grigoriev I.V."/>
            <person name="Mortensen U.H."/>
            <person name="Andersen M.R."/>
            <person name="Baker S.E."/>
        </authorList>
    </citation>
    <scope>NUCLEOTIDE SEQUENCE [LARGE SCALE GENOMIC DNA]</scope>
    <source>
        <strain evidence="1 2">CBS 707.79</strain>
    </source>
</reference>
<accession>A0A319EAG5</accession>
<proteinExistence type="predicted"/>